<feature type="compositionally biased region" description="Low complexity" evidence="5">
    <location>
        <begin position="109"/>
        <end position="119"/>
    </location>
</feature>
<evidence type="ECO:0000259" key="6">
    <source>
        <dbReference type="PROSITE" id="PS50089"/>
    </source>
</evidence>
<keyword evidence="2 4" id="KW-0863">Zinc-finger</keyword>
<proteinExistence type="predicted"/>
<protein>
    <recommendedName>
        <fullName evidence="6">RING-type domain-containing protein</fullName>
    </recommendedName>
</protein>
<keyword evidence="3" id="KW-0862">Zinc</keyword>
<evidence type="ECO:0000256" key="5">
    <source>
        <dbReference type="SAM" id="MobiDB-lite"/>
    </source>
</evidence>
<dbReference type="AlphaFoldDB" id="A0AAD6T6L2"/>
<evidence type="ECO:0000313" key="8">
    <source>
        <dbReference type="Proteomes" id="UP001218188"/>
    </source>
</evidence>
<reference evidence="7" key="1">
    <citation type="submission" date="2023-03" db="EMBL/GenBank/DDBJ databases">
        <title>Massive genome expansion in bonnet fungi (Mycena s.s.) driven by repeated elements and novel gene families across ecological guilds.</title>
        <authorList>
            <consortium name="Lawrence Berkeley National Laboratory"/>
            <person name="Harder C.B."/>
            <person name="Miyauchi S."/>
            <person name="Viragh M."/>
            <person name="Kuo A."/>
            <person name="Thoen E."/>
            <person name="Andreopoulos B."/>
            <person name="Lu D."/>
            <person name="Skrede I."/>
            <person name="Drula E."/>
            <person name="Henrissat B."/>
            <person name="Morin E."/>
            <person name="Kohler A."/>
            <person name="Barry K."/>
            <person name="LaButti K."/>
            <person name="Morin E."/>
            <person name="Salamov A."/>
            <person name="Lipzen A."/>
            <person name="Mereny Z."/>
            <person name="Hegedus B."/>
            <person name="Baldrian P."/>
            <person name="Stursova M."/>
            <person name="Weitz H."/>
            <person name="Taylor A."/>
            <person name="Grigoriev I.V."/>
            <person name="Nagy L.G."/>
            <person name="Martin F."/>
            <person name="Kauserud H."/>
        </authorList>
    </citation>
    <scope>NUCLEOTIDE SEQUENCE</scope>
    <source>
        <strain evidence="7">CBHHK200</strain>
    </source>
</reference>
<name>A0AAD6T6L2_9AGAR</name>
<evidence type="ECO:0000313" key="7">
    <source>
        <dbReference type="EMBL" id="KAJ7040786.1"/>
    </source>
</evidence>
<feature type="compositionally biased region" description="Basic residues" evidence="5">
    <location>
        <begin position="1"/>
        <end position="11"/>
    </location>
</feature>
<dbReference type="InterPro" id="IPR001841">
    <property type="entry name" value="Znf_RING"/>
</dbReference>
<dbReference type="GO" id="GO:0008270">
    <property type="term" value="F:zinc ion binding"/>
    <property type="evidence" value="ECO:0007669"/>
    <property type="project" value="UniProtKB-KW"/>
</dbReference>
<keyword evidence="8" id="KW-1185">Reference proteome</keyword>
<dbReference type="EMBL" id="JARJCM010000020">
    <property type="protein sequence ID" value="KAJ7040786.1"/>
    <property type="molecule type" value="Genomic_DNA"/>
</dbReference>
<evidence type="ECO:0000256" key="4">
    <source>
        <dbReference type="PROSITE-ProRule" id="PRU00175"/>
    </source>
</evidence>
<dbReference type="Proteomes" id="UP001218188">
    <property type="component" value="Unassembled WGS sequence"/>
</dbReference>
<evidence type="ECO:0000256" key="3">
    <source>
        <dbReference type="ARBA" id="ARBA00022833"/>
    </source>
</evidence>
<organism evidence="7 8">
    <name type="scientific">Mycena alexandri</name>
    <dbReference type="NCBI Taxonomy" id="1745969"/>
    <lineage>
        <taxon>Eukaryota</taxon>
        <taxon>Fungi</taxon>
        <taxon>Dikarya</taxon>
        <taxon>Basidiomycota</taxon>
        <taxon>Agaricomycotina</taxon>
        <taxon>Agaricomycetes</taxon>
        <taxon>Agaricomycetidae</taxon>
        <taxon>Agaricales</taxon>
        <taxon>Marasmiineae</taxon>
        <taxon>Mycenaceae</taxon>
        <taxon>Mycena</taxon>
    </lineage>
</organism>
<evidence type="ECO:0000256" key="1">
    <source>
        <dbReference type="ARBA" id="ARBA00022723"/>
    </source>
</evidence>
<feature type="domain" description="RING-type" evidence="6">
    <location>
        <begin position="204"/>
        <end position="241"/>
    </location>
</feature>
<accession>A0AAD6T6L2</accession>
<dbReference type="Gene3D" id="3.30.40.10">
    <property type="entry name" value="Zinc/RING finger domain, C3HC4 (zinc finger)"/>
    <property type="match status" value="1"/>
</dbReference>
<dbReference type="InterPro" id="IPR018957">
    <property type="entry name" value="Znf_C3HC4_RING-type"/>
</dbReference>
<feature type="region of interest" description="Disordered" evidence="5">
    <location>
        <begin position="134"/>
        <end position="155"/>
    </location>
</feature>
<dbReference type="SUPFAM" id="SSF57850">
    <property type="entry name" value="RING/U-box"/>
    <property type="match status" value="1"/>
</dbReference>
<feature type="region of interest" description="Disordered" evidence="5">
    <location>
        <begin position="93"/>
        <end position="119"/>
    </location>
</feature>
<evidence type="ECO:0000256" key="2">
    <source>
        <dbReference type="ARBA" id="ARBA00022771"/>
    </source>
</evidence>
<dbReference type="Pfam" id="PF00097">
    <property type="entry name" value="zf-C3HC4"/>
    <property type="match status" value="1"/>
</dbReference>
<feature type="region of interest" description="Disordered" evidence="5">
    <location>
        <begin position="1"/>
        <end position="29"/>
    </location>
</feature>
<dbReference type="PROSITE" id="PS50089">
    <property type="entry name" value="ZF_RING_2"/>
    <property type="match status" value="1"/>
</dbReference>
<keyword evidence="1" id="KW-0479">Metal-binding</keyword>
<dbReference type="InterPro" id="IPR013083">
    <property type="entry name" value="Znf_RING/FYVE/PHD"/>
</dbReference>
<gene>
    <name evidence="7" type="ORF">C8F04DRAFT_1253702</name>
</gene>
<comment type="caution">
    <text evidence="7">The sequence shown here is derived from an EMBL/GenBank/DDBJ whole genome shotgun (WGS) entry which is preliminary data.</text>
</comment>
<sequence>MSSKSSKKKRKKCDDSVFKGSSETNPWQLDDDGVLFLTKAGKTTHPTRLWYPQARSVATTRPVFGGPRSPSTSGCRLPRTTSIRGVRERLQGPRIIFGGPPSAIGRSSRPAGGAAPTLPRAATAPAAALLAALTGPAGHRGPTPRPPGLRLPRRHGYGGCKLTTEDLYIGSARPPVFVRRMLDQPLPPGVDPEEPADPKPHHKCAICCSIKSHPVSYACGHSHCFVCVRVWLEDYRTCPECMTVIRQEPFRHYGEENGIRADYPAWVDKSEVDISWAGMVFGV</sequence>